<keyword evidence="5" id="KW-0645">Protease</keyword>
<evidence type="ECO:0000313" key="6">
    <source>
        <dbReference type="Proteomes" id="UP001139263"/>
    </source>
</evidence>
<dbReference type="RefSeq" id="WP_241714168.1">
    <property type="nucleotide sequence ID" value="NZ_JALBUF010000005.1"/>
</dbReference>
<dbReference type="GO" id="GO:0006508">
    <property type="term" value="P:proteolysis"/>
    <property type="evidence" value="ECO:0007669"/>
    <property type="project" value="UniProtKB-KW"/>
</dbReference>
<evidence type="ECO:0000259" key="3">
    <source>
        <dbReference type="Pfam" id="PF00675"/>
    </source>
</evidence>
<dbReference type="EMBL" id="JALBUF010000005">
    <property type="protein sequence ID" value="MCI0183635.1"/>
    <property type="molecule type" value="Genomic_DNA"/>
</dbReference>
<comment type="caution">
    <text evidence="5">The sequence shown here is derived from an EMBL/GenBank/DDBJ whole genome shotgun (WGS) entry which is preliminary data.</text>
</comment>
<accession>A0A9X1VAB8</accession>
<dbReference type="GO" id="GO:0046872">
    <property type="term" value="F:metal ion binding"/>
    <property type="evidence" value="ECO:0007669"/>
    <property type="project" value="InterPro"/>
</dbReference>
<organism evidence="5 6">
    <name type="scientific">Sulfoacidibacillus ferrooxidans</name>
    <dbReference type="NCBI Taxonomy" id="2005001"/>
    <lineage>
        <taxon>Bacteria</taxon>
        <taxon>Bacillati</taxon>
        <taxon>Bacillota</taxon>
        <taxon>Bacilli</taxon>
        <taxon>Bacillales</taxon>
        <taxon>Alicyclobacillaceae</taxon>
        <taxon>Sulfoacidibacillus</taxon>
    </lineage>
</organism>
<feature type="domain" description="Peptidase M16 C-terminal" evidence="4">
    <location>
        <begin position="165"/>
        <end position="339"/>
    </location>
</feature>
<sequence>MVFRHTLKNGLRVLIEEIPFVRSVSMGVWVGTGSRDESVMQSGISHFLEHMFFKGTTKHSARQLAEVFDHIGGQVNAYTSKEYTCYHAKVLDEHAILALSTMAEMLFDSLFDEQELEREKEVVIEEIKMYEDNPEEAVHDLIVEQSFFDHPLSMNILGTEETIHSFTQQQLFEYVKKRYTPENMVISISGRVDHEEMIAVLEMLFGGLMRTLQIGSNKSPIFHARSEFRAKDAEQTHVCIATQGVAYEDQQSDAVLLLNNILGASSSSRLFQEIREDRGMAYNVFSYHSAFRDTGLFTVYFGASPTKAQTVLELVLEQFQTCVKNGIEPAELEKAKNQLKGSLLLSLESTSSRMNRLGKNELLLGRQIDVDEILSDLDAVTVDHLHETAQTMLTGPFSIVAVGPHEYPVQL</sequence>
<dbReference type="InterPro" id="IPR011249">
    <property type="entry name" value="Metalloenz_LuxS/M16"/>
</dbReference>
<dbReference type="FunFam" id="3.30.830.10:FF:000008">
    <property type="entry name" value="Mitochondrial-processing peptidase subunit beta"/>
    <property type="match status" value="1"/>
</dbReference>
<dbReference type="InterPro" id="IPR001431">
    <property type="entry name" value="Pept_M16_Zn_BS"/>
</dbReference>
<dbReference type="InterPro" id="IPR050361">
    <property type="entry name" value="MPP/UQCRC_Complex"/>
</dbReference>
<dbReference type="PANTHER" id="PTHR11851:SF49">
    <property type="entry name" value="MITOCHONDRIAL-PROCESSING PEPTIDASE SUBUNIT ALPHA"/>
    <property type="match status" value="1"/>
</dbReference>
<feature type="domain" description="Peptidase M16 N-terminal" evidence="3">
    <location>
        <begin position="12"/>
        <end position="159"/>
    </location>
</feature>
<dbReference type="GO" id="GO:0004222">
    <property type="term" value="F:metalloendopeptidase activity"/>
    <property type="evidence" value="ECO:0007669"/>
    <property type="project" value="InterPro"/>
</dbReference>
<dbReference type="Pfam" id="PF00675">
    <property type="entry name" value="Peptidase_M16"/>
    <property type="match status" value="1"/>
</dbReference>
<dbReference type="InterPro" id="IPR007863">
    <property type="entry name" value="Peptidase_M16_C"/>
</dbReference>
<evidence type="ECO:0000313" key="5">
    <source>
        <dbReference type="EMBL" id="MCI0183635.1"/>
    </source>
</evidence>
<evidence type="ECO:0000256" key="2">
    <source>
        <dbReference type="RuleBase" id="RU004447"/>
    </source>
</evidence>
<dbReference type="InterPro" id="IPR011765">
    <property type="entry name" value="Pept_M16_N"/>
</dbReference>
<dbReference type="PANTHER" id="PTHR11851">
    <property type="entry name" value="METALLOPROTEASE"/>
    <property type="match status" value="1"/>
</dbReference>
<dbReference type="EC" id="3.4.24.-" evidence="5"/>
<gene>
    <name evidence="5" type="ORF">MM817_01918</name>
</gene>
<dbReference type="PROSITE" id="PS00143">
    <property type="entry name" value="INSULINASE"/>
    <property type="match status" value="1"/>
</dbReference>
<proteinExistence type="inferred from homology"/>
<keyword evidence="6" id="KW-1185">Reference proteome</keyword>
<reference evidence="5" key="1">
    <citation type="submission" date="2022-03" db="EMBL/GenBank/DDBJ databases">
        <title>Draft Genome Sequence of Firmicute Strain S0AB, a Heterotrophic Iron/Sulfur-Oxidizing Extreme Acidophile.</title>
        <authorList>
            <person name="Vergara E."/>
            <person name="Pakostova E."/>
            <person name="Johnson D.B."/>
            <person name="Holmes D.S."/>
        </authorList>
    </citation>
    <scope>NUCLEOTIDE SEQUENCE</scope>
    <source>
        <strain evidence="5">S0AB</strain>
    </source>
</reference>
<keyword evidence="5" id="KW-0378">Hydrolase</keyword>
<dbReference type="Pfam" id="PF05193">
    <property type="entry name" value="Peptidase_M16_C"/>
    <property type="match status" value="1"/>
</dbReference>
<comment type="similarity">
    <text evidence="1 2">Belongs to the peptidase M16 family.</text>
</comment>
<evidence type="ECO:0000259" key="4">
    <source>
        <dbReference type="Pfam" id="PF05193"/>
    </source>
</evidence>
<evidence type="ECO:0000256" key="1">
    <source>
        <dbReference type="ARBA" id="ARBA00007261"/>
    </source>
</evidence>
<dbReference type="Gene3D" id="3.30.830.10">
    <property type="entry name" value="Metalloenzyme, LuxS/M16 peptidase-like"/>
    <property type="match status" value="2"/>
</dbReference>
<dbReference type="Proteomes" id="UP001139263">
    <property type="component" value="Unassembled WGS sequence"/>
</dbReference>
<dbReference type="AlphaFoldDB" id="A0A9X1VAB8"/>
<name>A0A9X1VAB8_9BACL</name>
<dbReference type="SUPFAM" id="SSF63411">
    <property type="entry name" value="LuxS/MPP-like metallohydrolase"/>
    <property type="match status" value="2"/>
</dbReference>
<protein>
    <submittedName>
        <fullName evidence="5">Zinc protease</fullName>
        <ecNumber evidence="5">3.4.24.-</ecNumber>
    </submittedName>
</protein>